<dbReference type="InterPro" id="IPR013029">
    <property type="entry name" value="YchF_C"/>
</dbReference>
<dbReference type="PROSITE" id="PS51710">
    <property type="entry name" value="G_OBG"/>
    <property type="match status" value="1"/>
</dbReference>
<gene>
    <name evidence="6" type="primary">ychF</name>
    <name evidence="7" type="ORF">CT19425_30148</name>
</gene>
<dbReference type="InterPro" id="IPR004095">
    <property type="entry name" value="TGS"/>
</dbReference>
<dbReference type="CDD" id="cd04867">
    <property type="entry name" value="TGS_YchF_OLA1"/>
    <property type="match status" value="1"/>
</dbReference>
<dbReference type="PANTHER" id="PTHR23305:SF18">
    <property type="entry name" value="OBG-TYPE G DOMAIN-CONTAINING PROTEIN"/>
    <property type="match status" value="1"/>
</dbReference>
<dbReference type="SUPFAM" id="SSF81271">
    <property type="entry name" value="TGS-like"/>
    <property type="match status" value="1"/>
</dbReference>
<dbReference type="Pfam" id="PF06071">
    <property type="entry name" value="YchF-GTPase_C"/>
    <property type="match status" value="1"/>
</dbReference>
<dbReference type="Gene3D" id="3.10.20.30">
    <property type="match status" value="1"/>
</dbReference>
<keyword evidence="4 6" id="KW-0067">ATP-binding</keyword>
<dbReference type="Gene3D" id="1.10.150.300">
    <property type="entry name" value="TGS-like domain"/>
    <property type="match status" value="1"/>
</dbReference>
<dbReference type="GO" id="GO:0046872">
    <property type="term" value="F:metal ion binding"/>
    <property type="evidence" value="ECO:0007669"/>
    <property type="project" value="UniProtKB-KW"/>
</dbReference>
<dbReference type="InterPro" id="IPR004396">
    <property type="entry name" value="ATPase_YchF/OLA1"/>
</dbReference>
<dbReference type="PROSITE" id="PS51880">
    <property type="entry name" value="TGS"/>
    <property type="match status" value="1"/>
</dbReference>
<dbReference type="NCBIfam" id="TIGR00092">
    <property type="entry name" value="redox-regulated ATPase YchF"/>
    <property type="match status" value="1"/>
</dbReference>
<keyword evidence="3 6" id="KW-0547">Nucleotide-binding</keyword>
<keyword evidence="5" id="KW-0460">Magnesium</keyword>
<name>A0A375GZS7_9BURK</name>
<dbReference type="InterPro" id="IPR012675">
    <property type="entry name" value="Beta-grasp_dom_sf"/>
</dbReference>
<reference evidence="7 8" key="1">
    <citation type="submission" date="2018-01" db="EMBL/GenBank/DDBJ databases">
        <authorList>
            <person name="Gaut B.S."/>
            <person name="Morton B.R."/>
            <person name="Clegg M.T."/>
            <person name="Duvall M.R."/>
        </authorList>
    </citation>
    <scope>NUCLEOTIDE SEQUENCE [LARGE SCALE GENOMIC DNA]</scope>
    <source>
        <strain evidence="7">Cupriavidus taiwanensis LMG 19425</strain>
    </source>
</reference>
<sequence length="387" mass="41679">MFGARHGAAGTAGITQPIDSKDHTMSLQCGIVGLPNVGKSTLFNALTKAGIAAENYPFCTIEPNVGVVEVPDPRLAKLAEIVKPERILPATVEFVDIAGLVAGASKGEGLGNQFLANIRECDAITHVVRCFEDDNVIHVAGRVDPLSDIEVINTELALADLATVEKALARYVKPARAGDKEAQRLVAVLEKAQSVLDQAKAVRTLDLAPEEWDAIRPFCLITAKPTMYVANVREDGFDDNPHLDAVREYAKQTDSPVVAVCAAIEAEIADLDDADKAEFLADLGMDEPGLDRVIRAGFKLLGLQTYFTAGVKEVRAWTIHVGDTAPKAAGVIHTDFERGFIRAQTIAYDDFIAFKGETGAKEAGKMRAEGKEYVVKDGDVMNFLFNV</sequence>
<organism evidence="7 8">
    <name type="scientific">Cupriavidus taiwanensis</name>
    <dbReference type="NCBI Taxonomy" id="164546"/>
    <lineage>
        <taxon>Bacteria</taxon>
        <taxon>Pseudomonadati</taxon>
        <taxon>Pseudomonadota</taxon>
        <taxon>Betaproteobacteria</taxon>
        <taxon>Burkholderiales</taxon>
        <taxon>Burkholderiaceae</taxon>
        <taxon>Cupriavidus</taxon>
    </lineage>
</organism>
<dbReference type="InterPro" id="IPR031167">
    <property type="entry name" value="G_OBG"/>
</dbReference>
<dbReference type="InterPro" id="IPR041706">
    <property type="entry name" value="YchF_N"/>
</dbReference>
<evidence type="ECO:0000313" key="8">
    <source>
        <dbReference type="Proteomes" id="UP000255505"/>
    </source>
</evidence>
<feature type="binding site" evidence="6">
    <location>
        <begin position="36"/>
        <end position="41"/>
    </location>
    <ligand>
        <name>ATP</name>
        <dbReference type="ChEBI" id="CHEBI:30616"/>
    </ligand>
</feature>
<dbReference type="GO" id="GO:0016887">
    <property type="term" value="F:ATP hydrolysis activity"/>
    <property type="evidence" value="ECO:0007669"/>
    <property type="project" value="UniProtKB-UniRule"/>
</dbReference>
<dbReference type="PRINTS" id="PR00326">
    <property type="entry name" value="GTP1OBG"/>
</dbReference>
<dbReference type="PIRSF" id="PIRSF006641">
    <property type="entry name" value="CHP00092"/>
    <property type="match status" value="1"/>
</dbReference>
<accession>A0A375GZS7</accession>
<dbReference type="CDD" id="cd01900">
    <property type="entry name" value="YchF"/>
    <property type="match status" value="1"/>
</dbReference>
<evidence type="ECO:0000256" key="3">
    <source>
        <dbReference type="ARBA" id="ARBA00022741"/>
    </source>
</evidence>
<proteinExistence type="inferred from homology"/>
<dbReference type="InterPro" id="IPR006073">
    <property type="entry name" value="GTP-bd"/>
</dbReference>
<evidence type="ECO:0000256" key="2">
    <source>
        <dbReference type="ARBA" id="ARBA00022723"/>
    </source>
</evidence>
<comment type="cofactor">
    <cofactor evidence="1">
        <name>Mg(2+)</name>
        <dbReference type="ChEBI" id="CHEBI:18420"/>
    </cofactor>
</comment>
<dbReference type="FunFam" id="1.10.150.300:FF:000001">
    <property type="entry name" value="Ribosome-binding ATPase YchF"/>
    <property type="match status" value="1"/>
</dbReference>
<protein>
    <recommendedName>
        <fullName evidence="6">Ribosome-binding ATPase YchF</fullName>
    </recommendedName>
</protein>
<dbReference type="GO" id="GO:0005525">
    <property type="term" value="F:GTP binding"/>
    <property type="evidence" value="ECO:0007669"/>
    <property type="project" value="InterPro"/>
</dbReference>
<dbReference type="InterPro" id="IPR027417">
    <property type="entry name" value="P-loop_NTPase"/>
</dbReference>
<dbReference type="Gene3D" id="3.40.50.300">
    <property type="entry name" value="P-loop containing nucleotide triphosphate hydrolases"/>
    <property type="match status" value="1"/>
</dbReference>
<evidence type="ECO:0000256" key="1">
    <source>
        <dbReference type="ARBA" id="ARBA00001946"/>
    </source>
</evidence>
<evidence type="ECO:0000256" key="4">
    <source>
        <dbReference type="ARBA" id="ARBA00022840"/>
    </source>
</evidence>
<dbReference type="HAMAP" id="MF_00944">
    <property type="entry name" value="YchF_OLA1_ATPase"/>
    <property type="match status" value="1"/>
</dbReference>
<comment type="similarity">
    <text evidence="6">Belongs to the TRAFAC class OBG-HflX-like GTPase superfamily. OBG GTPase family. YchF/OLA1 subfamily.</text>
</comment>
<dbReference type="FunFam" id="3.10.20.30:FF:000001">
    <property type="entry name" value="Ribosome-binding ATPase YchF"/>
    <property type="match status" value="1"/>
</dbReference>
<dbReference type="SUPFAM" id="SSF52540">
    <property type="entry name" value="P-loop containing nucleoside triphosphate hydrolases"/>
    <property type="match status" value="1"/>
</dbReference>
<dbReference type="InterPro" id="IPR012676">
    <property type="entry name" value="TGS-like"/>
</dbReference>
<evidence type="ECO:0000256" key="6">
    <source>
        <dbReference type="HAMAP-Rule" id="MF_00944"/>
    </source>
</evidence>
<dbReference type="GO" id="GO:0005524">
    <property type="term" value="F:ATP binding"/>
    <property type="evidence" value="ECO:0007669"/>
    <property type="project" value="UniProtKB-UniRule"/>
</dbReference>
<evidence type="ECO:0000256" key="5">
    <source>
        <dbReference type="ARBA" id="ARBA00022842"/>
    </source>
</evidence>
<dbReference type="PANTHER" id="PTHR23305">
    <property type="entry name" value="OBG GTPASE FAMILY"/>
    <property type="match status" value="1"/>
</dbReference>
<dbReference type="InterPro" id="IPR023192">
    <property type="entry name" value="TGS-like_dom_sf"/>
</dbReference>
<dbReference type="GO" id="GO:0005737">
    <property type="term" value="C:cytoplasm"/>
    <property type="evidence" value="ECO:0007669"/>
    <property type="project" value="TreeGrafter"/>
</dbReference>
<evidence type="ECO:0000313" key="7">
    <source>
        <dbReference type="EMBL" id="SPK70924.1"/>
    </source>
</evidence>
<comment type="function">
    <text evidence="6">ATPase that binds to both the 70S ribosome and the 50S ribosomal subunit in a nucleotide-independent manner.</text>
</comment>
<dbReference type="AlphaFoldDB" id="A0A375GZS7"/>
<dbReference type="Pfam" id="PF01926">
    <property type="entry name" value="MMR_HSR1"/>
    <property type="match status" value="1"/>
</dbReference>
<dbReference type="Proteomes" id="UP000255505">
    <property type="component" value="Chromosome I"/>
</dbReference>
<dbReference type="EMBL" id="LT991976">
    <property type="protein sequence ID" value="SPK70924.1"/>
    <property type="molecule type" value="Genomic_DNA"/>
</dbReference>
<dbReference type="GO" id="GO:0043023">
    <property type="term" value="F:ribosomal large subunit binding"/>
    <property type="evidence" value="ECO:0007669"/>
    <property type="project" value="UniProtKB-UniRule"/>
</dbReference>
<keyword evidence="2" id="KW-0479">Metal-binding</keyword>